<keyword evidence="3" id="KW-1185">Reference proteome</keyword>
<feature type="compositionally biased region" description="Basic residues" evidence="1">
    <location>
        <begin position="199"/>
        <end position="208"/>
    </location>
</feature>
<organism evidence="2 3">
    <name type="scientific">Rhizobium lentis</name>
    <dbReference type="NCBI Taxonomy" id="1138194"/>
    <lineage>
        <taxon>Bacteria</taxon>
        <taxon>Pseudomonadati</taxon>
        <taxon>Pseudomonadota</taxon>
        <taxon>Alphaproteobacteria</taxon>
        <taxon>Hyphomicrobiales</taxon>
        <taxon>Rhizobiaceae</taxon>
        <taxon>Rhizobium/Agrobacterium group</taxon>
        <taxon>Rhizobium</taxon>
    </lineage>
</organism>
<name>A0A7W9CXR2_9HYPH</name>
<dbReference type="RefSeq" id="WP_246720513.1">
    <property type="nucleotide sequence ID" value="NZ_JACHBB010000018.1"/>
</dbReference>
<evidence type="ECO:0000313" key="3">
    <source>
        <dbReference type="Proteomes" id="UP000528824"/>
    </source>
</evidence>
<sequence>MPLLFCNISWMKHYAGRDPRDPPKGGGGFPRKQGYCGEELNFVPCDDGYVYGHFETIKGEIDRKVAIEKLGVSRTDDYVDDVDIVWTAPVEGNDPRCVIGWYRHARLYRKRQFFNGVYPSEQHERDEMDNFRCRTRIENAYLLDPKDRESALMLDRGPGWSGQASWWYAEDTEDPEARRFVRSIRELLDGRQETPAHNPNKRRSKKRAGAATAEGYRRYVRAHEAVISPRHNDLHKRFESYLRKRHPSVTFPATFCDDLRYDDGRGGVVMVEIKPTEAATVRYAIRTAMGQLLDYEQHQQWTGRKLIVVETPVTGADDRALALGNGFGLAWPEEDLGFQVIWPT</sequence>
<comment type="caution">
    <text evidence="2">The sequence shown here is derived from an EMBL/GenBank/DDBJ whole genome shotgun (WGS) entry which is preliminary data.</text>
</comment>
<proteinExistence type="predicted"/>
<evidence type="ECO:0000256" key="1">
    <source>
        <dbReference type="SAM" id="MobiDB-lite"/>
    </source>
</evidence>
<evidence type="ECO:0000313" key="2">
    <source>
        <dbReference type="EMBL" id="MBB5563787.1"/>
    </source>
</evidence>
<protein>
    <submittedName>
        <fullName evidence="2">Uncharacterized protein</fullName>
    </submittedName>
</protein>
<dbReference type="EMBL" id="JACHBC010000014">
    <property type="protein sequence ID" value="MBB5563787.1"/>
    <property type="molecule type" value="Genomic_DNA"/>
</dbReference>
<gene>
    <name evidence="2" type="ORF">GGI59_005486</name>
</gene>
<accession>A0A7W9CXR2</accession>
<dbReference type="Proteomes" id="UP000528824">
    <property type="component" value="Unassembled WGS sequence"/>
</dbReference>
<dbReference type="AlphaFoldDB" id="A0A7W9CXR2"/>
<feature type="region of interest" description="Disordered" evidence="1">
    <location>
        <begin position="189"/>
        <end position="213"/>
    </location>
</feature>
<reference evidence="2 3" key="1">
    <citation type="submission" date="2020-08" db="EMBL/GenBank/DDBJ databases">
        <title>Genomic Encyclopedia of Type Strains, Phase IV (KMG-V): Genome sequencing to study the core and pangenomes of soil and plant-associated prokaryotes.</title>
        <authorList>
            <person name="Whitman W."/>
        </authorList>
    </citation>
    <scope>NUCLEOTIDE SEQUENCE [LARGE SCALE GENOMIC DNA]</scope>
    <source>
        <strain evidence="2 3">SEMIA 4034</strain>
    </source>
</reference>